<sequence>MCTTGRCIGQALPPGRPSGAEPRRLALPARYTEAIIGSRQRGGMGRRGRQHRAALDGATGQRHRTQLAALLDLPAIDRVAVPRRCCQPLLIVARNELLLGLKLRRYQVLGALKQAGMSDVGSARLHCSPGTLHKQSVQRAVLLAARFERARTRALLIFCCTAALLNQASTSGDRTLRGESGTLIAPPSQCRDACTPNQRALRGQSSRT</sequence>
<feature type="region of interest" description="Disordered" evidence="1">
    <location>
        <begin position="38"/>
        <end position="59"/>
    </location>
</feature>
<evidence type="ECO:0000313" key="2">
    <source>
        <dbReference type="EMBL" id="KAG7391337.1"/>
    </source>
</evidence>
<name>A0A8T1WCD7_9STRA</name>
<evidence type="ECO:0000256" key="1">
    <source>
        <dbReference type="SAM" id="MobiDB-lite"/>
    </source>
</evidence>
<organism evidence="2 3">
    <name type="scientific">Phytophthora pseudosyringae</name>
    <dbReference type="NCBI Taxonomy" id="221518"/>
    <lineage>
        <taxon>Eukaryota</taxon>
        <taxon>Sar</taxon>
        <taxon>Stramenopiles</taxon>
        <taxon>Oomycota</taxon>
        <taxon>Peronosporomycetes</taxon>
        <taxon>Peronosporales</taxon>
        <taxon>Peronosporaceae</taxon>
        <taxon>Phytophthora</taxon>
    </lineage>
</organism>
<dbReference type="AlphaFoldDB" id="A0A8T1WCD7"/>
<protein>
    <submittedName>
        <fullName evidence="2">Uncharacterized protein</fullName>
    </submittedName>
</protein>
<proteinExistence type="predicted"/>
<accession>A0A8T1WCD7</accession>
<dbReference type="Proteomes" id="UP000694044">
    <property type="component" value="Unassembled WGS sequence"/>
</dbReference>
<reference evidence="2" key="1">
    <citation type="submission" date="2021-02" db="EMBL/GenBank/DDBJ databases">
        <authorList>
            <person name="Palmer J.M."/>
        </authorList>
    </citation>
    <scope>NUCLEOTIDE SEQUENCE</scope>
    <source>
        <strain evidence="2">SCRP734</strain>
    </source>
</reference>
<dbReference type="EMBL" id="JAGDFM010000022">
    <property type="protein sequence ID" value="KAG7391337.1"/>
    <property type="molecule type" value="Genomic_DNA"/>
</dbReference>
<comment type="caution">
    <text evidence="2">The sequence shown here is derived from an EMBL/GenBank/DDBJ whole genome shotgun (WGS) entry which is preliminary data.</text>
</comment>
<gene>
    <name evidence="2" type="ORF">PHYPSEUDO_005286</name>
</gene>
<keyword evidence="3" id="KW-1185">Reference proteome</keyword>
<evidence type="ECO:0000313" key="3">
    <source>
        <dbReference type="Proteomes" id="UP000694044"/>
    </source>
</evidence>